<evidence type="ECO:0000313" key="6">
    <source>
        <dbReference type="Proteomes" id="UP000215137"/>
    </source>
</evidence>
<keyword evidence="6" id="KW-1185">Reference proteome</keyword>
<dbReference type="PANTHER" id="PTHR33154">
    <property type="entry name" value="TRANSCRIPTIONAL REGULATOR, ARSR FAMILY"/>
    <property type="match status" value="1"/>
</dbReference>
<dbReference type="CDD" id="cd00090">
    <property type="entry name" value="HTH_ARSR"/>
    <property type="match status" value="1"/>
</dbReference>
<dbReference type="PANTHER" id="PTHR33154:SF18">
    <property type="entry name" value="ARSENICAL RESISTANCE OPERON REPRESSOR"/>
    <property type="match status" value="1"/>
</dbReference>
<dbReference type="AlphaFoldDB" id="A0A248TJF2"/>
<dbReference type="RefSeq" id="WP_095371918.1">
    <property type="nucleotide sequence ID" value="NZ_CP022983.1"/>
</dbReference>
<dbReference type="Proteomes" id="UP000215137">
    <property type="component" value="Chromosome"/>
</dbReference>
<dbReference type="GO" id="GO:0003700">
    <property type="term" value="F:DNA-binding transcription factor activity"/>
    <property type="evidence" value="ECO:0007669"/>
    <property type="project" value="InterPro"/>
</dbReference>
<evidence type="ECO:0000256" key="1">
    <source>
        <dbReference type="ARBA" id="ARBA00023015"/>
    </source>
</evidence>
<dbReference type="InterPro" id="IPR036388">
    <property type="entry name" value="WH-like_DNA-bd_sf"/>
</dbReference>
<dbReference type="InterPro" id="IPR001845">
    <property type="entry name" value="HTH_ArsR_DNA-bd_dom"/>
</dbReference>
<keyword evidence="2" id="KW-0238">DNA-binding</keyword>
<dbReference type="KEGG" id="bko:CKF48_14045"/>
<sequence>MKSTIEEVALVLKLLGDKTRLKMVKILESRECCVCELVHLFDMSQPAISQHLRKLRDVGLIFESRRGQWVYYGLNRQYENFPFVCTLLNQLPSQEGLLESLEKQGLRVLCD</sequence>
<evidence type="ECO:0000259" key="4">
    <source>
        <dbReference type="PROSITE" id="PS50987"/>
    </source>
</evidence>
<organism evidence="5 6">
    <name type="scientific">Cytobacillus kochii</name>
    <dbReference type="NCBI Taxonomy" id="859143"/>
    <lineage>
        <taxon>Bacteria</taxon>
        <taxon>Bacillati</taxon>
        <taxon>Bacillota</taxon>
        <taxon>Bacilli</taxon>
        <taxon>Bacillales</taxon>
        <taxon>Bacillaceae</taxon>
        <taxon>Cytobacillus</taxon>
    </lineage>
</organism>
<dbReference type="PROSITE" id="PS50987">
    <property type="entry name" value="HTH_ARSR_2"/>
    <property type="match status" value="1"/>
</dbReference>
<dbReference type="OrthoDB" id="9798835at2"/>
<evidence type="ECO:0000313" key="5">
    <source>
        <dbReference type="EMBL" id="ASV68348.1"/>
    </source>
</evidence>
<evidence type="ECO:0000256" key="2">
    <source>
        <dbReference type="ARBA" id="ARBA00023125"/>
    </source>
</evidence>
<proteinExistence type="predicted"/>
<evidence type="ECO:0000256" key="3">
    <source>
        <dbReference type="ARBA" id="ARBA00023163"/>
    </source>
</evidence>
<dbReference type="PRINTS" id="PR00778">
    <property type="entry name" value="HTHARSR"/>
</dbReference>
<keyword evidence="1" id="KW-0805">Transcription regulation</keyword>
<dbReference type="EMBL" id="CP022983">
    <property type="protein sequence ID" value="ASV68348.1"/>
    <property type="molecule type" value="Genomic_DNA"/>
</dbReference>
<reference evidence="5 6" key="1">
    <citation type="submission" date="2017-08" db="EMBL/GenBank/DDBJ databases">
        <title>Complete Genome Sequence of Bacillus kochii Oregon-R-modENCODE STRAIN BDGP4, isolated from Drosophila melanogaster gut.</title>
        <authorList>
            <person name="Wan K.H."/>
            <person name="Yu C."/>
            <person name="Park S."/>
            <person name="Hammonds A.S."/>
            <person name="Booth B.W."/>
            <person name="Celniker S.E."/>
        </authorList>
    </citation>
    <scope>NUCLEOTIDE SEQUENCE [LARGE SCALE GENOMIC DNA]</scope>
    <source>
        <strain evidence="5 6">BDGP4</strain>
    </source>
</reference>
<dbReference type="NCBIfam" id="NF033788">
    <property type="entry name" value="HTH_metalloreg"/>
    <property type="match status" value="1"/>
</dbReference>
<gene>
    <name evidence="5" type="ORF">CKF48_14045</name>
</gene>
<dbReference type="Pfam" id="PF01022">
    <property type="entry name" value="HTH_5"/>
    <property type="match status" value="1"/>
</dbReference>
<feature type="domain" description="HTH arsR-type" evidence="4">
    <location>
        <begin position="1"/>
        <end position="99"/>
    </location>
</feature>
<dbReference type="SUPFAM" id="SSF46785">
    <property type="entry name" value="Winged helix' DNA-binding domain"/>
    <property type="match status" value="1"/>
</dbReference>
<accession>A0A248TJF2</accession>
<name>A0A248TJF2_9BACI</name>
<dbReference type="Gene3D" id="1.10.10.10">
    <property type="entry name" value="Winged helix-like DNA-binding domain superfamily/Winged helix DNA-binding domain"/>
    <property type="match status" value="1"/>
</dbReference>
<keyword evidence="3" id="KW-0804">Transcription</keyword>
<dbReference type="GO" id="GO:0003677">
    <property type="term" value="F:DNA binding"/>
    <property type="evidence" value="ECO:0007669"/>
    <property type="project" value="UniProtKB-KW"/>
</dbReference>
<dbReference type="InterPro" id="IPR036390">
    <property type="entry name" value="WH_DNA-bd_sf"/>
</dbReference>
<dbReference type="InterPro" id="IPR011991">
    <property type="entry name" value="ArsR-like_HTH"/>
</dbReference>
<dbReference type="InterPro" id="IPR051081">
    <property type="entry name" value="HTH_MetalResp_TranReg"/>
</dbReference>
<protein>
    <submittedName>
        <fullName evidence="5">Transcriptional regulator</fullName>
    </submittedName>
</protein>
<dbReference type="SMART" id="SM00418">
    <property type="entry name" value="HTH_ARSR"/>
    <property type="match status" value="1"/>
</dbReference>